<feature type="domain" description="EGF-like" evidence="2">
    <location>
        <begin position="144"/>
        <end position="182"/>
    </location>
</feature>
<dbReference type="InterPro" id="IPR042635">
    <property type="entry name" value="MEGF10/SREC1/2-like"/>
</dbReference>
<accession>A0A8W8KF88</accession>
<organism evidence="3 4">
    <name type="scientific">Magallana gigas</name>
    <name type="common">Pacific oyster</name>
    <name type="synonym">Crassostrea gigas</name>
    <dbReference type="NCBI Taxonomy" id="29159"/>
    <lineage>
        <taxon>Eukaryota</taxon>
        <taxon>Metazoa</taxon>
        <taxon>Spiralia</taxon>
        <taxon>Lophotrochozoa</taxon>
        <taxon>Mollusca</taxon>
        <taxon>Bivalvia</taxon>
        <taxon>Autobranchia</taxon>
        <taxon>Pteriomorphia</taxon>
        <taxon>Ostreida</taxon>
        <taxon>Ostreoidea</taxon>
        <taxon>Ostreidae</taxon>
        <taxon>Magallana</taxon>
    </lineage>
</organism>
<feature type="domain" description="EGF-like" evidence="2">
    <location>
        <begin position="39"/>
        <end position="80"/>
    </location>
</feature>
<name>A0A8W8KF88_MAGGI</name>
<sequence>MKKTVTVTCNTPLQGKFIEIVASSLPRTTLKVFEIERFECSNGTYGENCSGICSAGCNKQCDKETGDCVCKIGYWGRFCNRTCPLHCIKNLCDSNTGDCYSCNNGYYGVKCQDRCAVGCLESCNMASGLCFCKPGFYSANCSLQCQSNCAQNECLQETGHCSSSSVKCLECKTKRFYGDTCNLTCNKDCLNRTCDITGHGCDDGKYGSRCDQDCPSGCRTCHNSSVCFEETNRSSSEVFNIEQLPQVSFFGIGGAKVSSPRHLQEFASETQRIKPVHLIVHFNGNDLDSVEYSVDITIPGLIA</sequence>
<keyword evidence="1" id="KW-0245">EGF-like domain</keyword>
<evidence type="ECO:0000259" key="2">
    <source>
        <dbReference type="SMART" id="SM00181"/>
    </source>
</evidence>
<evidence type="ECO:0000313" key="4">
    <source>
        <dbReference type="Proteomes" id="UP000005408"/>
    </source>
</evidence>
<dbReference type="InterPro" id="IPR000742">
    <property type="entry name" value="EGF"/>
</dbReference>
<reference evidence="3" key="1">
    <citation type="submission" date="2022-08" db="UniProtKB">
        <authorList>
            <consortium name="EnsemblMetazoa"/>
        </authorList>
    </citation>
    <scope>IDENTIFICATION</scope>
    <source>
        <strain evidence="3">05x7-T-G4-1.051#20</strain>
    </source>
</reference>
<feature type="domain" description="EGF-like" evidence="2">
    <location>
        <begin position="114"/>
        <end position="142"/>
    </location>
</feature>
<evidence type="ECO:0000256" key="1">
    <source>
        <dbReference type="ARBA" id="ARBA00022536"/>
    </source>
</evidence>
<feature type="domain" description="EGF-like" evidence="2">
    <location>
        <begin position="82"/>
        <end position="112"/>
    </location>
</feature>
<dbReference type="PANTHER" id="PTHR24043">
    <property type="entry name" value="SCAVENGER RECEPTOR CLASS F"/>
    <property type="match status" value="1"/>
</dbReference>
<dbReference type="Proteomes" id="UP000005408">
    <property type="component" value="Unassembled WGS sequence"/>
</dbReference>
<dbReference type="SMART" id="SM00181">
    <property type="entry name" value="EGF"/>
    <property type="match status" value="4"/>
</dbReference>
<dbReference type="GO" id="GO:0005044">
    <property type="term" value="F:scavenger receptor activity"/>
    <property type="evidence" value="ECO:0007669"/>
    <property type="project" value="InterPro"/>
</dbReference>
<dbReference type="EnsemblMetazoa" id="G2364.1">
    <property type="protein sequence ID" value="G2364.1:cds"/>
    <property type="gene ID" value="G2364"/>
</dbReference>
<protein>
    <recommendedName>
        <fullName evidence="2">EGF-like domain-containing protein</fullName>
    </recommendedName>
</protein>
<keyword evidence="4" id="KW-1185">Reference proteome</keyword>
<evidence type="ECO:0000313" key="3">
    <source>
        <dbReference type="EnsemblMetazoa" id="G2364.1:cds"/>
    </source>
</evidence>
<proteinExistence type="predicted"/>
<dbReference type="AlphaFoldDB" id="A0A8W8KF88"/>